<keyword evidence="3 16" id="KW-0812">Transmembrane</keyword>
<dbReference type="Pfam" id="PF00270">
    <property type="entry name" value="DEAD"/>
    <property type="match status" value="1"/>
</dbReference>
<evidence type="ECO:0000256" key="2">
    <source>
        <dbReference type="ARBA" id="ARBA00010140"/>
    </source>
</evidence>
<dbReference type="Gene3D" id="3.40.50.300">
    <property type="entry name" value="P-loop containing nucleotide triphosphate hydrolases"/>
    <property type="match status" value="2"/>
</dbReference>
<comment type="similarity">
    <text evidence="2">Belongs to the helicase family. SKI2 subfamily.</text>
</comment>
<keyword evidence="11" id="KW-0469">Meiosis</keyword>
<dbReference type="SUPFAM" id="SSF103481">
    <property type="entry name" value="Multidrug resistance efflux transporter EmrE"/>
    <property type="match status" value="1"/>
</dbReference>
<evidence type="ECO:0000256" key="7">
    <source>
        <dbReference type="ARBA" id="ARBA00022840"/>
    </source>
</evidence>
<evidence type="ECO:0000256" key="5">
    <source>
        <dbReference type="ARBA" id="ARBA00022801"/>
    </source>
</evidence>
<accession>A0A9P4GH27</accession>
<dbReference type="FunFam" id="1.10.10.10:FF:000012">
    <property type="entry name" value="U5 small nuclear ribonucleoprotein helicase"/>
    <property type="match status" value="1"/>
</dbReference>
<dbReference type="FunFam" id="1.10.3380.10:FF:000012">
    <property type="entry name" value="DEAD/DEAH box DNA helicase"/>
    <property type="match status" value="1"/>
</dbReference>
<feature type="domain" description="Helicase C-terminal" evidence="18">
    <location>
        <begin position="958"/>
        <end position="1162"/>
    </location>
</feature>
<dbReference type="OrthoDB" id="5575at2759"/>
<dbReference type="InterPro" id="IPR036388">
    <property type="entry name" value="WH-like_DNA-bd_sf"/>
</dbReference>
<dbReference type="SUPFAM" id="SSF158702">
    <property type="entry name" value="Sec63 N-terminal domain-like"/>
    <property type="match status" value="1"/>
</dbReference>
<evidence type="ECO:0000256" key="13">
    <source>
        <dbReference type="ARBA" id="ARBA00034808"/>
    </source>
</evidence>
<evidence type="ECO:0000313" key="19">
    <source>
        <dbReference type="EMBL" id="KAF1845217.1"/>
    </source>
</evidence>
<evidence type="ECO:0000256" key="11">
    <source>
        <dbReference type="ARBA" id="ARBA00023254"/>
    </source>
</evidence>
<dbReference type="RefSeq" id="XP_040787780.1">
    <property type="nucleotide sequence ID" value="XM_040936022.1"/>
</dbReference>
<dbReference type="EC" id="5.6.2.4" evidence="13"/>
<dbReference type="PANTHER" id="PTHR47835:SF3">
    <property type="entry name" value="HELICASE FOR MEIOSIS 1"/>
    <property type="match status" value="1"/>
</dbReference>
<evidence type="ECO:0000256" key="10">
    <source>
        <dbReference type="ARBA" id="ARBA00023235"/>
    </source>
</evidence>
<dbReference type="Pfam" id="PF04142">
    <property type="entry name" value="Nuc_sug_transp"/>
    <property type="match status" value="1"/>
</dbReference>
<keyword evidence="10" id="KW-0413">Isomerase</keyword>
<dbReference type="Gene3D" id="1.10.10.10">
    <property type="entry name" value="Winged helix-like DNA-binding domain superfamily/Winged helix DNA-binding domain"/>
    <property type="match status" value="1"/>
</dbReference>
<feature type="transmembrane region" description="Helical" evidence="16">
    <location>
        <begin position="333"/>
        <end position="354"/>
    </location>
</feature>
<feature type="compositionally biased region" description="Low complexity" evidence="15">
    <location>
        <begin position="599"/>
        <end position="617"/>
    </location>
</feature>
<dbReference type="InterPro" id="IPR007271">
    <property type="entry name" value="Nuc_sug_transpt"/>
</dbReference>
<dbReference type="Gene3D" id="1.10.3730.20">
    <property type="match status" value="1"/>
</dbReference>
<dbReference type="SMART" id="SM00973">
    <property type="entry name" value="Sec63"/>
    <property type="match status" value="1"/>
</dbReference>
<dbReference type="InterPro" id="IPR052247">
    <property type="entry name" value="Meiotic_Crossover_Helicase"/>
</dbReference>
<dbReference type="EMBL" id="ML976616">
    <property type="protein sequence ID" value="KAF1845217.1"/>
    <property type="molecule type" value="Genomic_DNA"/>
</dbReference>
<dbReference type="SUPFAM" id="SSF52540">
    <property type="entry name" value="P-loop containing nucleoside triphosphate hydrolases"/>
    <property type="match status" value="1"/>
</dbReference>
<dbReference type="SUPFAM" id="SSF46785">
    <property type="entry name" value="Winged helix' DNA-binding domain"/>
    <property type="match status" value="1"/>
</dbReference>
<evidence type="ECO:0000256" key="15">
    <source>
        <dbReference type="SAM" id="MobiDB-lite"/>
    </source>
</evidence>
<dbReference type="InterPro" id="IPR004179">
    <property type="entry name" value="Sec63-dom"/>
</dbReference>
<evidence type="ECO:0000256" key="8">
    <source>
        <dbReference type="ARBA" id="ARBA00022989"/>
    </source>
</evidence>
<comment type="caution">
    <text evidence="19">The sequence shown here is derived from an EMBL/GenBank/DDBJ whole genome shotgun (WGS) entry which is preliminary data.</text>
</comment>
<evidence type="ECO:0000256" key="16">
    <source>
        <dbReference type="SAM" id="Phobius"/>
    </source>
</evidence>
<keyword evidence="4" id="KW-0547">Nucleotide-binding</keyword>
<dbReference type="Pfam" id="PF00271">
    <property type="entry name" value="Helicase_C"/>
    <property type="match status" value="1"/>
</dbReference>
<comment type="catalytic activity">
    <reaction evidence="12">
        <text>Couples ATP hydrolysis with the unwinding of duplex DNA by translocating in the 3'-5' direction.</text>
        <dbReference type="EC" id="5.6.2.4"/>
    </reaction>
</comment>
<dbReference type="GO" id="GO:0043138">
    <property type="term" value="F:3'-5' DNA helicase activity"/>
    <property type="evidence" value="ECO:0007669"/>
    <property type="project" value="UniProtKB-EC"/>
</dbReference>
<evidence type="ECO:0000313" key="20">
    <source>
        <dbReference type="Proteomes" id="UP000800039"/>
    </source>
</evidence>
<organism evidence="19 20">
    <name type="scientific">Cucurbitaria berberidis CBS 394.84</name>
    <dbReference type="NCBI Taxonomy" id="1168544"/>
    <lineage>
        <taxon>Eukaryota</taxon>
        <taxon>Fungi</taxon>
        <taxon>Dikarya</taxon>
        <taxon>Ascomycota</taxon>
        <taxon>Pezizomycotina</taxon>
        <taxon>Dothideomycetes</taxon>
        <taxon>Pleosporomycetidae</taxon>
        <taxon>Pleosporales</taxon>
        <taxon>Pleosporineae</taxon>
        <taxon>Cucurbitariaceae</taxon>
        <taxon>Cucurbitaria</taxon>
    </lineage>
</organism>
<feature type="domain" description="Helicase ATP-binding" evidence="17">
    <location>
        <begin position="743"/>
        <end position="917"/>
    </location>
</feature>
<feature type="compositionally biased region" description="Polar residues" evidence="15">
    <location>
        <begin position="1615"/>
        <end position="1636"/>
    </location>
</feature>
<feature type="compositionally biased region" description="Polar residues" evidence="15">
    <location>
        <begin position="647"/>
        <end position="656"/>
    </location>
</feature>
<dbReference type="PROSITE" id="PS51192">
    <property type="entry name" value="HELICASE_ATP_BIND_1"/>
    <property type="match status" value="1"/>
</dbReference>
<dbReference type="InterPro" id="IPR037185">
    <property type="entry name" value="EmrE-like"/>
</dbReference>
<evidence type="ECO:0000256" key="9">
    <source>
        <dbReference type="ARBA" id="ARBA00023136"/>
    </source>
</evidence>
<protein>
    <recommendedName>
        <fullName evidence="13">DNA 3'-5' helicase</fullName>
        <ecNumber evidence="13">5.6.2.4</ecNumber>
    </recommendedName>
</protein>
<dbReference type="CDD" id="cd18795">
    <property type="entry name" value="SF2_C_Ski2"/>
    <property type="match status" value="1"/>
</dbReference>
<evidence type="ECO:0000259" key="18">
    <source>
        <dbReference type="PROSITE" id="PS51194"/>
    </source>
</evidence>
<keyword evidence="8 16" id="KW-1133">Transmembrane helix</keyword>
<name>A0A9P4GH27_9PLEO</name>
<dbReference type="SMART" id="SM00487">
    <property type="entry name" value="DEXDc"/>
    <property type="match status" value="1"/>
</dbReference>
<feature type="region of interest" description="Disordered" evidence="15">
    <location>
        <begin position="404"/>
        <end position="432"/>
    </location>
</feature>
<dbReference type="Gene3D" id="1.10.3380.10">
    <property type="entry name" value="Sec63 N-terminal domain-like domain"/>
    <property type="match status" value="1"/>
</dbReference>
<dbReference type="GO" id="GO:0003676">
    <property type="term" value="F:nucleic acid binding"/>
    <property type="evidence" value="ECO:0007669"/>
    <property type="project" value="InterPro"/>
</dbReference>
<keyword evidence="20" id="KW-1185">Reference proteome</keyword>
<evidence type="ECO:0000256" key="1">
    <source>
        <dbReference type="ARBA" id="ARBA00004141"/>
    </source>
</evidence>
<dbReference type="Proteomes" id="UP000800039">
    <property type="component" value="Unassembled WGS sequence"/>
</dbReference>
<proteinExistence type="inferred from homology"/>
<sequence length="2043" mass="227127">MTRGTASGTLGGVSMKHLSLITLTFQNSALILVMHYSRVMPLVGGQRYHTSTSVFLNEVIKLGISLTMALYEMSRTASPNTTAATLFSNLTTAVFANESWKLAIPAVLYTIQNTLQYVAVSNLDAATFQVTYQLKILTTAIFSVLMLGRSLSSRKWISLLLLIIGVSIIQVPQATSQPAGDALKAADSKVWARTLETMHNLGSHAAARMARRSASYEGIKEDGTMQTAHMNSQVGLIAVLVACALSGLAGVTFEKILKDSTSAKNTSLWVRNCQLSFWSLFPSLFLGVLWKDGEIIAKTGFFAGYNWVVWTAIMFQATGGVIVALVINYADNIAKNFATSISILFSCIASVYFFNFKITRSFFLGTCVVLFATYLYTKPERTPLQTPVGIANFEKTTVDRNPLSHEYDDVHGSTTKGPLRSNGSSTSRPNKCVEDMGPNVGAFVAMSDDDDYYLHEDLDRGDSAHQAPRSKVFAAHLNQPATPVAPRQRYRATQYDRPIYDVVEDDDQYSQGESFDAFDQKSMQQPYEDRQRQAVQGKGRLSLAPGPSKYFSNAAPSQLQTQYYSRDDDDGYAGIEHQGGPEQGIFGQLSHFAYGNTQPPGSSSDVQVGPSSSPALRAARRRAEQNSPVAQQHAPGLQSFGNERHTQFGQNQDSTQPLQQAISTNLQTLEHEERFPLAQPKHHVERSYQHITPMRSTLRQMDLLHAPPIVQGIRLVPITCLPDRLRTVFPYPTFNAVQSKCFDKVFNSGDNFVLASPTGSGKTAILELAICRAVATSATGQYKVIYQAPTKALCSERQRDWETKFNQIGLKCAELTGDSDALDLRNVQSANIIVTTPEKWDSITRKWKDHEKLMRLIRLFLIDEVHILKEDRGAVLEAVISRMKSIGTEVRFVALSATVPNFQDVAAWLGKSTTEPYSPAAYEKFGEEFRPVKLRRHVCGYACNNSNDFAFEKGLDARLPEVISKYSESKPIMIFCATRNSTVNTAKLIANWWISRPVRDRMWNPPSKIPAVLNKDLRDIVTSGVAFHHAGLDLDDRMQVEKAFLTGEINVICCTSTLAVGVNLPCHLVIIKNTLSFTAEGLQEYSDLEMMQMLGRAGRPQFDDSAIAVIMTRQTKVRHYETLVTGQKLLESKLHLNLIDHLNAEIGLGTISDLPSARKWLGGTFLYIRLQKNPAHYKLEGATRCQNIEEQVDDICFRGITLLRENNLVSGQEYFRCTDFGHAMARYYVHFSTMKVFMGLQSRSSPSEILSAISQASEFSNIRFRQGEKGFYKGLNKSPSVRWSIPVNLDLPAQKVSLIIQSVLGSADISWDGEMVKYKSQYIAETQIVFKNIHSLIRCIIDCQICLDDATSIHSALLLERSLGARAWDDSPLQMKQIEGIGVVAVRKFVNAGIRCMDDLEGCDPHRIETIVGRNPPFGLRILDKVKQFPKLRVSIHVQPPSVTKVPNGVKIQVKAEIGFINEKLPHRFAGKPVYVCLLAETSDGRKIHFARISGPKLGPGQSLVFPVLLTGVDQSINCYVMCDGIAGTMRAATVKPQISPTMFPAPKLIELDTSHQPNMSKRRTETPKVARKRSAGSEDFGDDGIDDNELMKVSLDYLEFDHIDNYINPTDAITQKNTPKNWSNKDNSTAKQTKTTAEDHVQQPVQLTNGKWACNHPCKNRITCKHMCCKDGMDKPTKKKVMTKRGSLGEEQPQPRQVEASQKGKETQTKLQLTTLKRKSSAPIEELDLTQQEKKTKSDDYSTIGPREFRELHQLHKTVQRKDIPSSLHSVMHKKPAYCYSQGGEHNLAFMHRPSLERPQSSSDYGDVKFTETSSLFSAPQQRSTQDPIQFSDLPELDEDMDYPTTATVTFCGSETFGDDDSLLGDAMIGLADSQSLRTEDCEKTDVMLALGETADLMDNSNYREEDLLLDIEGDSVDSSSAPEETSTAVAHLRKASAQSPQFLYLEHKESSQASHVTVKPSQSMLEELELKELKQPNVVPPISYRRSTAKSIVQEDDASGMLEAQSVESVAAKGKPVPKAFKDLEPWLFQEFGDIVELVDG</sequence>
<feature type="compositionally biased region" description="Polar residues" evidence="15">
    <location>
        <begin position="550"/>
        <end position="564"/>
    </location>
</feature>
<feature type="transmembrane region" description="Helical" evidence="16">
    <location>
        <begin position="234"/>
        <end position="253"/>
    </location>
</feature>
<dbReference type="InterPro" id="IPR001650">
    <property type="entry name" value="Helicase_C-like"/>
</dbReference>
<evidence type="ECO:0000256" key="4">
    <source>
        <dbReference type="ARBA" id="ARBA00022741"/>
    </source>
</evidence>
<dbReference type="NCBIfam" id="TIGR00803">
    <property type="entry name" value="nst"/>
    <property type="match status" value="2"/>
</dbReference>
<dbReference type="GO" id="GO:0000139">
    <property type="term" value="C:Golgi membrane"/>
    <property type="evidence" value="ECO:0007669"/>
    <property type="project" value="InterPro"/>
</dbReference>
<gene>
    <name evidence="19" type="ORF">K460DRAFT_394924</name>
</gene>
<keyword evidence="7" id="KW-0067">ATP-binding</keyword>
<dbReference type="InterPro" id="IPR027417">
    <property type="entry name" value="P-loop_NTPase"/>
</dbReference>
<feature type="region of interest" description="Disordered" evidence="15">
    <location>
        <begin position="1615"/>
        <end position="1640"/>
    </location>
</feature>
<evidence type="ECO:0000256" key="12">
    <source>
        <dbReference type="ARBA" id="ARBA00034617"/>
    </source>
</evidence>
<feature type="compositionally biased region" description="Basic and acidic residues" evidence="15">
    <location>
        <begin position="1732"/>
        <end position="1741"/>
    </location>
</feature>
<dbReference type="InterPro" id="IPR014001">
    <property type="entry name" value="Helicase_ATP-bd"/>
</dbReference>
<keyword evidence="6" id="KW-0347">Helicase</keyword>
<comment type="catalytic activity">
    <reaction evidence="14">
        <text>ATP + H2O = ADP + phosphate + H(+)</text>
        <dbReference type="Rhea" id="RHEA:13065"/>
        <dbReference type="ChEBI" id="CHEBI:15377"/>
        <dbReference type="ChEBI" id="CHEBI:15378"/>
        <dbReference type="ChEBI" id="CHEBI:30616"/>
        <dbReference type="ChEBI" id="CHEBI:43474"/>
        <dbReference type="ChEBI" id="CHEBI:456216"/>
        <dbReference type="EC" id="5.6.2.4"/>
    </reaction>
</comment>
<reference evidence="19" key="1">
    <citation type="submission" date="2020-01" db="EMBL/GenBank/DDBJ databases">
        <authorList>
            <consortium name="DOE Joint Genome Institute"/>
            <person name="Haridas S."/>
            <person name="Albert R."/>
            <person name="Binder M."/>
            <person name="Bloem J."/>
            <person name="Labutti K."/>
            <person name="Salamov A."/>
            <person name="Andreopoulos B."/>
            <person name="Baker S.E."/>
            <person name="Barry K."/>
            <person name="Bills G."/>
            <person name="Bluhm B.H."/>
            <person name="Cannon C."/>
            <person name="Castanera R."/>
            <person name="Culley D.E."/>
            <person name="Daum C."/>
            <person name="Ezra D."/>
            <person name="Gonzalez J.B."/>
            <person name="Henrissat B."/>
            <person name="Kuo A."/>
            <person name="Liang C."/>
            <person name="Lipzen A."/>
            <person name="Lutzoni F."/>
            <person name="Magnuson J."/>
            <person name="Mondo S."/>
            <person name="Nolan M."/>
            <person name="Ohm R."/>
            <person name="Pangilinan J."/>
            <person name="Park H.-J."/>
            <person name="Ramirez L."/>
            <person name="Alfaro M."/>
            <person name="Sun H."/>
            <person name="Tritt A."/>
            <person name="Yoshinaga Y."/>
            <person name="Zwiers L.-H."/>
            <person name="Turgeon B.G."/>
            <person name="Goodwin S.B."/>
            <person name="Spatafora J.W."/>
            <person name="Crous P.W."/>
            <person name="Grigoriev I.V."/>
        </authorList>
    </citation>
    <scope>NUCLEOTIDE SEQUENCE</scope>
    <source>
        <strain evidence="19">CBS 394.84</strain>
    </source>
</reference>
<evidence type="ECO:0000256" key="6">
    <source>
        <dbReference type="ARBA" id="ARBA00022806"/>
    </source>
</evidence>
<dbReference type="InterPro" id="IPR011545">
    <property type="entry name" value="DEAD/DEAH_box_helicase_dom"/>
</dbReference>
<dbReference type="SMART" id="SM00490">
    <property type="entry name" value="HELICc"/>
    <property type="match status" value="1"/>
</dbReference>
<dbReference type="GeneID" id="63853273"/>
<dbReference type="InterPro" id="IPR036390">
    <property type="entry name" value="WH_DNA-bd_sf"/>
</dbReference>
<keyword evidence="5" id="KW-0378">Hydrolase</keyword>
<dbReference type="GO" id="GO:0015165">
    <property type="term" value="F:pyrimidine nucleotide-sugar transmembrane transporter activity"/>
    <property type="evidence" value="ECO:0007669"/>
    <property type="project" value="InterPro"/>
</dbReference>
<feature type="region of interest" description="Disordered" evidence="15">
    <location>
        <begin position="1676"/>
        <end position="1744"/>
    </location>
</feature>
<feature type="region of interest" description="Disordered" evidence="15">
    <location>
        <begin position="1555"/>
        <end position="1586"/>
    </location>
</feature>
<feature type="compositionally biased region" description="Polar residues" evidence="15">
    <location>
        <begin position="412"/>
        <end position="429"/>
    </location>
</feature>
<keyword evidence="9 16" id="KW-0472">Membrane</keyword>
<dbReference type="Pfam" id="PF23445">
    <property type="entry name" value="WHD_SNRNP200"/>
    <property type="match status" value="1"/>
</dbReference>
<evidence type="ECO:0000256" key="14">
    <source>
        <dbReference type="ARBA" id="ARBA00048988"/>
    </source>
</evidence>
<dbReference type="PROSITE" id="PS51194">
    <property type="entry name" value="HELICASE_CTER"/>
    <property type="match status" value="1"/>
</dbReference>
<dbReference type="GO" id="GO:0005524">
    <property type="term" value="F:ATP binding"/>
    <property type="evidence" value="ECO:0007669"/>
    <property type="project" value="UniProtKB-KW"/>
</dbReference>
<dbReference type="InterPro" id="IPR057842">
    <property type="entry name" value="WH_MER3"/>
</dbReference>
<evidence type="ECO:0000256" key="3">
    <source>
        <dbReference type="ARBA" id="ARBA00022692"/>
    </source>
</evidence>
<feature type="region of interest" description="Disordered" evidence="15">
    <location>
        <begin position="520"/>
        <end position="656"/>
    </location>
</feature>
<dbReference type="GO" id="GO:0016787">
    <property type="term" value="F:hydrolase activity"/>
    <property type="evidence" value="ECO:0007669"/>
    <property type="project" value="UniProtKB-KW"/>
</dbReference>
<dbReference type="PANTHER" id="PTHR47835">
    <property type="entry name" value="HFM1, ATP DEPENDENT DNA HELICASE HOMOLOG"/>
    <property type="match status" value="1"/>
</dbReference>
<feature type="transmembrane region" description="Helical" evidence="16">
    <location>
        <begin position="156"/>
        <end position="174"/>
    </location>
</feature>
<feature type="transmembrane region" description="Helical" evidence="16">
    <location>
        <begin position="307"/>
        <end position="327"/>
    </location>
</feature>
<dbReference type="Pfam" id="PF02889">
    <property type="entry name" value="Sec63"/>
    <property type="match status" value="1"/>
</dbReference>
<evidence type="ECO:0000259" key="17">
    <source>
        <dbReference type="PROSITE" id="PS51192"/>
    </source>
</evidence>
<dbReference type="GO" id="GO:0051321">
    <property type="term" value="P:meiotic cell cycle"/>
    <property type="evidence" value="ECO:0007669"/>
    <property type="project" value="UniProtKB-KW"/>
</dbReference>
<comment type="subcellular location">
    <subcellularLocation>
        <location evidence="1">Membrane</location>
        <topology evidence="1">Multi-pass membrane protein</topology>
    </subcellularLocation>
</comment>